<name>A0A8H6F2P8_CANAX</name>
<keyword evidence="2 7" id="KW-0808">Transferase</keyword>
<keyword evidence="4 7" id="KW-0443">Lipid metabolism</keyword>
<keyword evidence="6 7" id="KW-1208">Phospholipid metabolism</keyword>
<dbReference type="EMBL" id="JABWAD010000046">
    <property type="protein sequence ID" value="KAF6069135.1"/>
    <property type="molecule type" value="Genomic_DNA"/>
</dbReference>
<dbReference type="AlphaFoldDB" id="A0A8H6F2P8"/>
<evidence type="ECO:0000313" key="9">
    <source>
        <dbReference type="Proteomes" id="UP000536275"/>
    </source>
</evidence>
<accession>A0A8H6F2P8</accession>
<evidence type="ECO:0000256" key="2">
    <source>
        <dbReference type="ARBA" id="ARBA00022679"/>
    </source>
</evidence>
<protein>
    <recommendedName>
        <fullName evidence="7">CDP-diacylglycerol--glycerol-3-phosphate 3-phosphatidyltransferase</fullName>
        <ecNumber evidence="7">2.7.8.5</ecNumber>
    </recommendedName>
</protein>
<gene>
    <name evidence="8" type="ORF">FOB64_003483</name>
</gene>
<dbReference type="PANTHER" id="PTHR12586:SF1">
    <property type="entry name" value="CDP-DIACYLGLYCEROL--GLYCEROL-3-PHOSPHATE 3-PHOSPHATIDYLTRANSFERASE, MITOCHONDRIAL"/>
    <property type="match status" value="1"/>
</dbReference>
<evidence type="ECO:0000313" key="8">
    <source>
        <dbReference type="EMBL" id="KAF6069135.1"/>
    </source>
</evidence>
<keyword evidence="7" id="KW-0496">Mitochondrion</keyword>
<dbReference type="InterPro" id="IPR016270">
    <property type="entry name" value="PGS1"/>
</dbReference>
<dbReference type="CDD" id="cd09137">
    <property type="entry name" value="PLDc_PGS1_euk_2"/>
    <property type="match status" value="1"/>
</dbReference>
<keyword evidence="7" id="KW-0547">Nucleotide-binding</keyword>
<dbReference type="UniPathway" id="UPA00084">
    <property type="reaction ID" value="UER00503"/>
</dbReference>
<comment type="subcellular location">
    <subcellularLocation>
        <location evidence="7">Mitochondrion</location>
    </subcellularLocation>
</comment>
<comment type="catalytic activity">
    <reaction evidence="7">
        <text>a CDP-1,2-diacyl-sn-glycerol + sn-glycerol 3-phosphate = a 1,2-diacyl-sn-glycero-3-phospho-(1'-sn-glycero-3'-phosphate) + CMP + H(+)</text>
        <dbReference type="Rhea" id="RHEA:12593"/>
        <dbReference type="ChEBI" id="CHEBI:15378"/>
        <dbReference type="ChEBI" id="CHEBI:57597"/>
        <dbReference type="ChEBI" id="CHEBI:58332"/>
        <dbReference type="ChEBI" id="CHEBI:60110"/>
        <dbReference type="ChEBI" id="CHEBI:60377"/>
        <dbReference type="EC" id="2.7.8.5"/>
    </reaction>
</comment>
<keyword evidence="3" id="KW-0677">Repeat</keyword>
<dbReference type="GO" id="GO:0032049">
    <property type="term" value="P:cardiolipin biosynthetic process"/>
    <property type="evidence" value="ECO:0007669"/>
    <property type="project" value="InterPro"/>
</dbReference>
<comment type="pathway">
    <text evidence="7">Phospholipid metabolism; phosphatidylglycerol biosynthesis; phosphatidylglycerol from CDP-diacylglycerol: step 1/2.</text>
</comment>
<organism evidence="8 9">
    <name type="scientific">Candida albicans</name>
    <name type="common">Yeast</name>
    <dbReference type="NCBI Taxonomy" id="5476"/>
    <lineage>
        <taxon>Eukaryota</taxon>
        <taxon>Fungi</taxon>
        <taxon>Dikarya</taxon>
        <taxon>Ascomycota</taxon>
        <taxon>Saccharomycotina</taxon>
        <taxon>Pichiomycetes</taxon>
        <taxon>Debaryomycetaceae</taxon>
        <taxon>Candida/Lodderomyces clade</taxon>
        <taxon>Candida</taxon>
    </lineage>
</organism>
<reference evidence="8 9" key="1">
    <citation type="submission" date="2020-03" db="EMBL/GenBank/DDBJ databases">
        <title>FDA dAtabase for Regulatory Grade micrObial Sequences (FDA-ARGOS): Supporting development and validation of Infectious Disease Dx tests.</title>
        <authorList>
            <person name="Campos J."/>
            <person name="Goldberg B."/>
            <person name="Tallon L."/>
            <person name="Sadzewicz L."/>
            <person name="Vavikolanu K."/>
            <person name="Mehta A."/>
            <person name="Aluvathingal J."/>
            <person name="Nadendla S."/>
            <person name="Nandy P."/>
            <person name="Geyer C."/>
            <person name="Yan Y."/>
            <person name="Sichtig H."/>
        </authorList>
    </citation>
    <scope>NUCLEOTIDE SEQUENCE [LARGE SCALE GENOMIC DNA]</scope>
    <source>
        <strain evidence="8 9">FDAARGOS_656</strain>
    </source>
</reference>
<comment type="similarity">
    <text evidence="7">Belongs to the CDP-alcohol phosphatidyltransferase class-II family.</text>
</comment>
<evidence type="ECO:0000256" key="3">
    <source>
        <dbReference type="ARBA" id="ARBA00022737"/>
    </source>
</evidence>
<comment type="function">
    <text evidence="7">Functions in the biosynthesis of the anionic phospholipids phosphatidylglycerol and cardiolipin.</text>
</comment>
<evidence type="ECO:0000256" key="5">
    <source>
        <dbReference type="ARBA" id="ARBA00023209"/>
    </source>
</evidence>
<dbReference type="PANTHER" id="PTHR12586">
    <property type="entry name" value="CDP-DIACYLGLYCEROL--SERINE O-PHOSPHATIDYLTRANSFERASE"/>
    <property type="match status" value="1"/>
</dbReference>
<evidence type="ECO:0000256" key="7">
    <source>
        <dbReference type="RuleBase" id="RU365024"/>
    </source>
</evidence>
<keyword evidence="7" id="KW-0067">ATP-binding</keyword>
<dbReference type="GO" id="GO:0005524">
    <property type="term" value="F:ATP binding"/>
    <property type="evidence" value="ECO:0007669"/>
    <property type="project" value="UniProtKB-KW"/>
</dbReference>
<evidence type="ECO:0000256" key="6">
    <source>
        <dbReference type="ARBA" id="ARBA00023264"/>
    </source>
</evidence>
<dbReference type="GO" id="GO:0008444">
    <property type="term" value="F:CDP-diacylglycerol-glycerol-3-phosphate 3-phosphatidyltransferase activity"/>
    <property type="evidence" value="ECO:0007669"/>
    <property type="project" value="UniProtKB-EC"/>
</dbReference>
<dbReference type="Proteomes" id="UP000536275">
    <property type="component" value="Unassembled WGS sequence"/>
</dbReference>
<dbReference type="EC" id="2.7.8.5" evidence="7"/>
<comment type="caution">
    <text evidence="8">The sequence shown here is derived from an EMBL/GenBank/DDBJ whole genome shotgun (WGS) entry which is preliminary data.</text>
</comment>
<keyword evidence="5 7" id="KW-0594">Phospholipid biosynthesis</keyword>
<evidence type="ECO:0000256" key="4">
    <source>
        <dbReference type="ARBA" id="ARBA00023098"/>
    </source>
</evidence>
<dbReference type="Gene3D" id="3.30.870.10">
    <property type="entry name" value="Endonuclease Chain A"/>
    <property type="match status" value="1"/>
</dbReference>
<dbReference type="GO" id="GO:0005739">
    <property type="term" value="C:mitochondrion"/>
    <property type="evidence" value="ECO:0007669"/>
    <property type="project" value="UniProtKB-SubCell"/>
</dbReference>
<evidence type="ECO:0000256" key="1">
    <source>
        <dbReference type="ARBA" id="ARBA00022516"/>
    </source>
</evidence>
<sequence>MHTDKLKQGFKLTWPTSNATCEPHLNIERFISDSSYLLTPLLKQQQLNAFEEFDENEEYDTIVYPVSQFTPLFPHNQDQSTEKPAILRLLSYADSLKTKWWFTAGYFNMLPEYQQRLLNGKSQGTVITASPKANSFYKSPGVSYYLPQAYLLFAKQFLQKVRDLGKSALITVYEWQKGIVNTPGGWSYHAKGLWITAPGEDEPSITVIGSSNYTKRAYSCDLESNAIIITKDKDLKMKMKHEIDNLMENVHELKLEDFSPKLESQVNGDAETESVDEPKYSVEEDRKISYGVHLAVKLLGGRL</sequence>
<keyword evidence="1 7" id="KW-0444">Lipid biosynthesis</keyword>
<proteinExistence type="inferred from homology"/>